<evidence type="ECO:0000256" key="2">
    <source>
        <dbReference type="ARBA" id="ARBA00012544"/>
    </source>
</evidence>
<keyword evidence="4" id="KW-0808">Transferase</keyword>
<evidence type="ECO:0000313" key="8">
    <source>
        <dbReference type="Proteomes" id="UP001432027"/>
    </source>
</evidence>
<evidence type="ECO:0000313" key="7">
    <source>
        <dbReference type="EMBL" id="GMS91290.1"/>
    </source>
</evidence>
<dbReference type="EMBL" id="BTSX01000003">
    <property type="protein sequence ID" value="GMS91290.1"/>
    <property type="molecule type" value="Genomic_DNA"/>
</dbReference>
<dbReference type="Gene3D" id="3.40.50.2000">
    <property type="entry name" value="Glycogen Phosphorylase B"/>
    <property type="match status" value="1"/>
</dbReference>
<evidence type="ECO:0000256" key="3">
    <source>
        <dbReference type="ARBA" id="ARBA00022676"/>
    </source>
</evidence>
<dbReference type="SUPFAM" id="SSF53756">
    <property type="entry name" value="UDP-Glycosyltransferase/glycogen phosphorylase"/>
    <property type="match status" value="1"/>
</dbReference>
<comment type="catalytic activity">
    <reaction evidence="6">
        <text>glucuronate acceptor + UDP-alpha-D-glucuronate = acceptor beta-D-glucuronoside + UDP + H(+)</text>
        <dbReference type="Rhea" id="RHEA:21032"/>
        <dbReference type="ChEBI" id="CHEBI:15378"/>
        <dbReference type="ChEBI" id="CHEBI:58052"/>
        <dbReference type="ChEBI" id="CHEBI:58223"/>
        <dbReference type="ChEBI" id="CHEBI:132367"/>
        <dbReference type="ChEBI" id="CHEBI:132368"/>
        <dbReference type="EC" id="2.4.1.17"/>
    </reaction>
</comment>
<protein>
    <recommendedName>
        <fullName evidence="2">glucuronosyltransferase</fullName>
        <ecNumber evidence="2">2.4.1.17</ecNumber>
    </recommendedName>
</protein>
<dbReference type="PANTHER" id="PTHR48043:SF23">
    <property type="entry name" value="UDP-GLUCURONOSYLTRANSFERASE"/>
    <property type="match status" value="1"/>
</dbReference>
<feature type="non-terminal residue" evidence="7">
    <location>
        <position position="1"/>
    </location>
</feature>
<dbReference type="Pfam" id="PF00201">
    <property type="entry name" value="UDPGT"/>
    <property type="match status" value="1"/>
</dbReference>
<name>A0AAV5TET1_9BILA</name>
<evidence type="ECO:0000256" key="1">
    <source>
        <dbReference type="ARBA" id="ARBA00009995"/>
    </source>
</evidence>
<sequence length="325" mass="36971">LFLCLVAFHFSHSHKILVYIPKFAISHINFMGKLAETLVDAGHNVTALVSEMDANLLDGTRTTSINRVPPAEGANRMNTHFMMDGVDRFEADVNSYSAVTENAYHNSVSFRIQCEQLLRTPGLVERWKREQYDALITESFENCGVGLSHLIAPRDLIPVSSTFLYDTSPFGVYYSLITEHSSISDGRFHSTLFSRLLMFYHTIMYRVFYYIQNAPQQQVFDELFPGTPSFESILSDAAVVFSNTEPLIDFARPTLTKIVPIGGPRQNRNKYTTQAWSTLLSVRSRTVLVSFGSIAKNVFMRPERKGSLLECISRFPDITFVWKYE</sequence>
<dbReference type="PANTHER" id="PTHR48043">
    <property type="entry name" value="EG:EG0003.4 PROTEIN-RELATED"/>
    <property type="match status" value="1"/>
</dbReference>
<dbReference type="Proteomes" id="UP001432027">
    <property type="component" value="Unassembled WGS sequence"/>
</dbReference>
<dbReference type="InterPro" id="IPR050271">
    <property type="entry name" value="UDP-glycosyltransferase"/>
</dbReference>
<keyword evidence="3" id="KW-0328">Glycosyltransferase</keyword>
<reference evidence="7" key="1">
    <citation type="submission" date="2023-10" db="EMBL/GenBank/DDBJ databases">
        <title>Genome assembly of Pristionchus species.</title>
        <authorList>
            <person name="Yoshida K."/>
            <person name="Sommer R.J."/>
        </authorList>
    </citation>
    <scope>NUCLEOTIDE SEQUENCE</scope>
    <source>
        <strain evidence="7">RS0144</strain>
    </source>
</reference>
<organism evidence="7 8">
    <name type="scientific">Pristionchus entomophagus</name>
    <dbReference type="NCBI Taxonomy" id="358040"/>
    <lineage>
        <taxon>Eukaryota</taxon>
        <taxon>Metazoa</taxon>
        <taxon>Ecdysozoa</taxon>
        <taxon>Nematoda</taxon>
        <taxon>Chromadorea</taxon>
        <taxon>Rhabditida</taxon>
        <taxon>Rhabditina</taxon>
        <taxon>Diplogasteromorpha</taxon>
        <taxon>Diplogasteroidea</taxon>
        <taxon>Neodiplogasteridae</taxon>
        <taxon>Pristionchus</taxon>
    </lineage>
</organism>
<evidence type="ECO:0000256" key="6">
    <source>
        <dbReference type="ARBA" id="ARBA00047475"/>
    </source>
</evidence>
<dbReference type="AlphaFoldDB" id="A0AAV5TET1"/>
<feature type="non-terminal residue" evidence="7">
    <location>
        <position position="325"/>
    </location>
</feature>
<evidence type="ECO:0000256" key="5">
    <source>
        <dbReference type="ARBA" id="ARBA00022729"/>
    </source>
</evidence>
<comment type="caution">
    <text evidence="7">The sequence shown here is derived from an EMBL/GenBank/DDBJ whole genome shotgun (WGS) entry which is preliminary data.</text>
</comment>
<accession>A0AAV5TET1</accession>
<dbReference type="InterPro" id="IPR002213">
    <property type="entry name" value="UDP_glucos_trans"/>
</dbReference>
<proteinExistence type="inferred from homology"/>
<evidence type="ECO:0000256" key="4">
    <source>
        <dbReference type="ARBA" id="ARBA00022679"/>
    </source>
</evidence>
<keyword evidence="5" id="KW-0732">Signal</keyword>
<gene>
    <name evidence="7" type="ORF">PENTCL1PPCAC_13465</name>
</gene>
<comment type="similarity">
    <text evidence="1">Belongs to the UDP-glycosyltransferase family.</text>
</comment>
<dbReference type="GO" id="GO:0015020">
    <property type="term" value="F:glucuronosyltransferase activity"/>
    <property type="evidence" value="ECO:0007669"/>
    <property type="project" value="UniProtKB-EC"/>
</dbReference>
<keyword evidence="8" id="KW-1185">Reference proteome</keyword>
<dbReference type="EC" id="2.4.1.17" evidence="2"/>